<reference evidence="2 3" key="1">
    <citation type="submission" date="2019-04" db="EMBL/GenBank/DDBJ databases">
        <title>Chromosome genome assembly for Takifugu flavidus.</title>
        <authorList>
            <person name="Xiao S."/>
        </authorList>
    </citation>
    <scope>NUCLEOTIDE SEQUENCE [LARGE SCALE GENOMIC DNA]</scope>
    <source>
        <strain evidence="2">HTHZ2018</strain>
        <tissue evidence="2">Muscle</tissue>
    </source>
</reference>
<feature type="region of interest" description="Disordered" evidence="1">
    <location>
        <begin position="1"/>
        <end position="43"/>
    </location>
</feature>
<evidence type="ECO:0000313" key="2">
    <source>
        <dbReference type="EMBL" id="TWW73393.1"/>
    </source>
</evidence>
<keyword evidence="3" id="KW-1185">Reference proteome</keyword>
<protein>
    <submittedName>
        <fullName evidence="2">Uncharacterized protein</fullName>
    </submittedName>
</protein>
<gene>
    <name evidence="2" type="ORF">D4764_15G0007870</name>
</gene>
<feature type="region of interest" description="Disordered" evidence="1">
    <location>
        <begin position="259"/>
        <end position="305"/>
    </location>
</feature>
<dbReference type="EMBL" id="RHFK02000007">
    <property type="protein sequence ID" value="TWW73393.1"/>
    <property type="molecule type" value="Genomic_DNA"/>
</dbReference>
<evidence type="ECO:0000256" key="1">
    <source>
        <dbReference type="SAM" id="MobiDB-lite"/>
    </source>
</evidence>
<sequence>MPKPPHLAPLNAEEQRLYSELLPDGRASHPISKGEPSHPTEEAHFGRLYPSSCSFGHYPKLMTIGEGRNEDRPVNRELRLSAQLSLHHYRPVQSPHYCGRRKDPPVDLLLHSSLTREQDVEVFASATAVAALRLACRYLSAASGVPQASKARYDSFFSLMPSLTAGVHQRVRALPPRRHQPPCGHSTGTNNSQDSSPYPKAKGGYPLIHRGKLQYTGTELGSNENCHPCPSPLTIGNSRVVESPTPLEKIGSRALAVRRGGEPTGRGSHVASSGCARPDSMGRGLATSCSPTCPTPRPGSRRGPR</sequence>
<feature type="region of interest" description="Disordered" evidence="1">
    <location>
        <begin position="175"/>
        <end position="206"/>
    </location>
</feature>
<proteinExistence type="predicted"/>
<evidence type="ECO:0000313" key="3">
    <source>
        <dbReference type="Proteomes" id="UP000324091"/>
    </source>
</evidence>
<dbReference type="Proteomes" id="UP000324091">
    <property type="component" value="Chromosome 15"/>
</dbReference>
<comment type="caution">
    <text evidence="2">The sequence shown here is derived from an EMBL/GenBank/DDBJ whole genome shotgun (WGS) entry which is preliminary data.</text>
</comment>
<feature type="compositionally biased region" description="Polar residues" evidence="1">
    <location>
        <begin position="186"/>
        <end position="196"/>
    </location>
</feature>
<organism evidence="2 3">
    <name type="scientific">Takifugu flavidus</name>
    <name type="common">sansaifugu</name>
    <dbReference type="NCBI Taxonomy" id="433684"/>
    <lineage>
        <taxon>Eukaryota</taxon>
        <taxon>Metazoa</taxon>
        <taxon>Chordata</taxon>
        <taxon>Craniata</taxon>
        <taxon>Vertebrata</taxon>
        <taxon>Euteleostomi</taxon>
        <taxon>Actinopterygii</taxon>
        <taxon>Neopterygii</taxon>
        <taxon>Teleostei</taxon>
        <taxon>Neoteleostei</taxon>
        <taxon>Acanthomorphata</taxon>
        <taxon>Eupercaria</taxon>
        <taxon>Tetraodontiformes</taxon>
        <taxon>Tetradontoidea</taxon>
        <taxon>Tetraodontidae</taxon>
        <taxon>Takifugu</taxon>
    </lineage>
</organism>
<accession>A0A5C6P1H1</accession>
<name>A0A5C6P1H1_9TELE</name>
<dbReference type="AlphaFoldDB" id="A0A5C6P1H1"/>